<organism evidence="1 2">
    <name type="scientific">Mya arenaria</name>
    <name type="common">Soft-shell clam</name>
    <dbReference type="NCBI Taxonomy" id="6604"/>
    <lineage>
        <taxon>Eukaryota</taxon>
        <taxon>Metazoa</taxon>
        <taxon>Spiralia</taxon>
        <taxon>Lophotrochozoa</taxon>
        <taxon>Mollusca</taxon>
        <taxon>Bivalvia</taxon>
        <taxon>Autobranchia</taxon>
        <taxon>Heteroconchia</taxon>
        <taxon>Euheterodonta</taxon>
        <taxon>Imparidentia</taxon>
        <taxon>Neoheterodontei</taxon>
        <taxon>Myida</taxon>
        <taxon>Myoidea</taxon>
        <taxon>Myidae</taxon>
        <taxon>Mya</taxon>
    </lineage>
</organism>
<reference evidence="1" key="1">
    <citation type="submission" date="2022-11" db="EMBL/GenBank/DDBJ databases">
        <title>Centuries of genome instability and evolution in soft-shell clam transmissible cancer (bioRxiv).</title>
        <authorList>
            <person name="Hart S.F.M."/>
            <person name="Yonemitsu M.A."/>
            <person name="Giersch R.M."/>
            <person name="Beal B.F."/>
            <person name="Arriagada G."/>
            <person name="Davis B.W."/>
            <person name="Ostrander E.A."/>
            <person name="Goff S.P."/>
            <person name="Metzger M.J."/>
        </authorList>
    </citation>
    <scope>NUCLEOTIDE SEQUENCE</scope>
    <source>
        <strain evidence="1">MELC-2E11</strain>
        <tissue evidence="1">Siphon/mantle</tissue>
    </source>
</reference>
<feature type="non-terminal residue" evidence="1">
    <location>
        <position position="1"/>
    </location>
</feature>
<dbReference type="Proteomes" id="UP001164746">
    <property type="component" value="Chromosome 17"/>
</dbReference>
<name>A0ABY7GB81_MYAAR</name>
<proteinExistence type="predicted"/>
<feature type="non-terminal residue" evidence="1">
    <location>
        <position position="130"/>
    </location>
</feature>
<sequence length="130" mass="14881">CPVYEIYSSTKEQGQCAQIIAIEQYAFYPWLCMERCLDIPGCRAINHYVDVCSFYHCDCSEPNSANGLTFILITNDGLVGSDGLHIISSRRDHVLPGGGGSDNAFYHFHDHNNCYNCYNFYYNDFWYSTD</sequence>
<protein>
    <submittedName>
        <fullName evidence="1">Uncharacterized protein</fullName>
    </submittedName>
</protein>
<evidence type="ECO:0000313" key="1">
    <source>
        <dbReference type="EMBL" id="WAR31675.1"/>
    </source>
</evidence>
<dbReference type="EMBL" id="CP111028">
    <property type="protein sequence ID" value="WAR31675.1"/>
    <property type="molecule type" value="Genomic_DNA"/>
</dbReference>
<accession>A0ABY7GB81</accession>
<keyword evidence="2" id="KW-1185">Reference proteome</keyword>
<gene>
    <name evidence="1" type="ORF">MAR_034217</name>
</gene>
<evidence type="ECO:0000313" key="2">
    <source>
        <dbReference type="Proteomes" id="UP001164746"/>
    </source>
</evidence>